<dbReference type="InterPro" id="IPR050624">
    <property type="entry name" value="HTH-type_Tx_Regulator"/>
</dbReference>
<dbReference type="Proteomes" id="UP001221217">
    <property type="component" value="Unassembled WGS sequence"/>
</dbReference>
<evidence type="ECO:0000256" key="2">
    <source>
        <dbReference type="PROSITE-ProRule" id="PRU00335"/>
    </source>
</evidence>
<dbReference type="SUPFAM" id="SSF46689">
    <property type="entry name" value="Homeodomain-like"/>
    <property type="match status" value="1"/>
</dbReference>
<evidence type="ECO:0000256" key="1">
    <source>
        <dbReference type="ARBA" id="ARBA00023125"/>
    </source>
</evidence>
<dbReference type="Pfam" id="PF00440">
    <property type="entry name" value="TetR_N"/>
    <property type="match status" value="1"/>
</dbReference>
<organism evidence="4 5">
    <name type="scientific">Candidatus Thalassospirochaeta sargassi</name>
    <dbReference type="NCBI Taxonomy" id="3119039"/>
    <lineage>
        <taxon>Bacteria</taxon>
        <taxon>Pseudomonadati</taxon>
        <taxon>Spirochaetota</taxon>
        <taxon>Spirochaetia</taxon>
        <taxon>Spirochaetales</taxon>
        <taxon>Spirochaetaceae</taxon>
        <taxon>Candidatus Thalassospirochaeta</taxon>
    </lineage>
</organism>
<dbReference type="PROSITE" id="PS50977">
    <property type="entry name" value="HTH_TETR_2"/>
    <property type="match status" value="1"/>
</dbReference>
<name>A0AAJ1IIA3_9SPIO</name>
<dbReference type="InterPro" id="IPR009057">
    <property type="entry name" value="Homeodomain-like_sf"/>
</dbReference>
<sequence length="212" mass="24463">MKPEKTIRKPNQARSIETKGKIISAANELFAELGYYKTTTKLIAKRAGVPVGSVYAYFTDKKGVLLESIRIGHEKIKENMTNVETEERFTDSTKVDIKEFIRSIIESNIEVHRLLPVFHRDMKSLKQTEPDIRKQLEESEKKSYEQTKSILKAKSDIISTEDIEAASIIVHRIIEDLTHFLTYEDTEIEKERIIDEAVIMLSSYLNSEAKHF</sequence>
<feature type="domain" description="HTH tetR-type" evidence="3">
    <location>
        <begin position="16"/>
        <end position="76"/>
    </location>
</feature>
<dbReference type="Pfam" id="PF17918">
    <property type="entry name" value="TetR_C_15"/>
    <property type="match status" value="1"/>
</dbReference>
<dbReference type="InterPro" id="IPR001647">
    <property type="entry name" value="HTH_TetR"/>
</dbReference>
<dbReference type="AlphaFoldDB" id="A0AAJ1IIA3"/>
<dbReference type="GO" id="GO:0003677">
    <property type="term" value="F:DNA binding"/>
    <property type="evidence" value="ECO:0007669"/>
    <property type="project" value="UniProtKB-UniRule"/>
</dbReference>
<protein>
    <submittedName>
        <fullName evidence="4">TetR/AcrR family transcriptional regulator</fullName>
    </submittedName>
</protein>
<evidence type="ECO:0000259" key="3">
    <source>
        <dbReference type="PROSITE" id="PS50977"/>
    </source>
</evidence>
<gene>
    <name evidence="4" type="ORF">PQJ61_17150</name>
</gene>
<keyword evidence="1 2" id="KW-0238">DNA-binding</keyword>
<reference evidence="4 5" key="1">
    <citation type="submission" date="2022-12" db="EMBL/GenBank/DDBJ databases">
        <title>Metagenome assembled genome from gulf of manar.</title>
        <authorList>
            <person name="Kohli P."/>
            <person name="Pk S."/>
            <person name="Venkata Ramana C."/>
            <person name="Sasikala C."/>
        </authorList>
    </citation>
    <scope>NUCLEOTIDE SEQUENCE [LARGE SCALE GENOMIC DNA]</scope>
    <source>
        <strain evidence="4">JB008</strain>
    </source>
</reference>
<evidence type="ECO:0000313" key="5">
    <source>
        <dbReference type="Proteomes" id="UP001221217"/>
    </source>
</evidence>
<evidence type="ECO:0000313" key="4">
    <source>
        <dbReference type="EMBL" id="MDC7228492.1"/>
    </source>
</evidence>
<dbReference type="PANTHER" id="PTHR43479:SF11">
    <property type="entry name" value="ACREF_ENVCD OPERON REPRESSOR-RELATED"/>
    <property type="match status" value="1"/>
</dbReference>
<dbReference type="Gene3D" id="1.10.10.60">
    <property type="entry name" value="Homeodomain-like"/>
    <property type="match status" value="1"/>
</dbReference>
<dbReference type="EMBL" id="JAQQAL010000049">
    <property type="protein sequence ID" value="MDC7228492.1"/>
    <property type="molecule type" value="Genomic_DNA"/>
</dbReference>
<dbReference type="Gene3D" id="1.10.357.10">
    <property type="entry name" value="Tetracycline Repressor, domain 2"/>
    <property type="match status" value="1"/>
</dbReference>
<comment type="caution">
    <text evidence="4">The sequence shown here is derived from an EMBL/GenBank/DDBJ whole genome shotgun (WGS) entry which is preliminary data.</text>
</comment>
<dbReference type="InterPro" id="IPR041669">
    <property type="entry name" value="TetR_C_15"/>
</dbReference>
<accession>A0AAJ1IIA3</accession>
<dbReference type="PRINTS" id="PR00455">
    <property type="entry name" value="HTHTETR"/>
</dbReference>
<feature type="DNA-binding region" description="H-T-H motif" evidence="2">
    <location>
        <begin position="39"/>
        <end position="58"/>
    </location>
</feature>
<dbReference type="PANTHER" id="PTHR43479">
    <property type="entry name" value="ACREF/ENVCD OPERON REPRESSOR-RELATED"/>
    <property type="match status" value="1"/>
</dbReference>
<proteinExistence type="predicted"/>